<dbReference type="InterPro" id="IPR047041">
    <property type="entry name" value="BipA_GTP-bd_dom"/>
</dbReference>
<comment type="subcellular location">
    <subcellularLocation>
        <location evidence="3">Cytoplasm</location>
    </subcellularLocation>
    <text evidence="3">Binds to ribosomes.</text>
</comment>
<keyword evidence="3" id="KW-0378">Hydrolase</keyword>
<dbReference type="RefSeq" id="WP_127909489.1">
    <property type="nucleotide sequence ID" value="NZ_CP086119.1"/>
</dbReference>
<dbReference type="InterPro" id="IPR005225">
    <property type="entry name" value="Small_GTP-bd"/>
</dbReference>
<organism evidence="5 6">
    <name type="scientific">Streptomyces huasconensis</name>
    <dbReference type="NCBI Taxonomy" id="1854574"/>
    <lineage>
        <taxon>Bacteria</taxon>
        <taxon>Bacillati</taxon>
        <taxon>Actinomycetota</taxon>
        <taxon>Actinomycetes</taxon>
        <taxon>Kitasatosporales</taxon>
        <taxon>Streptomycetaceae</taxon>
        <taxon>Streptomyces</taxon>
    </lineage>
</organism>
<dbReference type="Proteomes" id="UP001553843">
    <property type="component" value="Unassembled WGS sequence"/>
</dbReference>
<sequence length="624" mass="68718">MPTRHDIRNVAIVAHVDHGKTTIVDAMLKQAGAFAAHAAESLDDRMMDSNDLEREKGITILAKNTAVKYHPKDGGEPITINIIDTPGHADFGGEVERGLSMVDAVVLLVDASEGPLPQTRFVLRKALQARMPVILCINKTDRPDSRIDEVVNETYDLFLDLDADEDQIEFPIVYACGRDGIASLTKPEDGTVPADSDSLEPFFTTILEHVPAPEYDESAPLQAHVTNLDADNFLGRIALCRVEQGELRKGQTVTWIKRDGTQQNVRITELMMTEALTRKPAEKAGPGDICAIAGISDIMIGETLADPENPIALPLITVDEPAISMTIGTNTSPLVGKGGKGHKVTARQVKDRLDKELIGNVSLRVLDTERPDAWEVQGRGELALAILVETMRREGFELTVGKPEVVTKEINGKVHEPIERMTIDSPEEHLGAITQLMAARKGRMETMTNHGSGWIRMEWIVPSRGLIGFRTEFLTQTRGTGIAHSIFEGHEPWFGELKTRNNGSLVADRAGKVTPFAMINLQERGVIFTEPGTEVYEGMIIGENSRADDMDVNITKEKKLTNMRAASADSTENVVPPRKLSLEQSLEFCRDDECIEVTPETVRIRKVVLDQKERGRAASRAKHS</sequence>
<dbReference type="SUPFAM" id="SSF54980">
    <property type="entry name" value="EF-G C-terminal domain-like"/>
    <property type="match status" value="2"/>
</dbReference>
<dbReference type="CDD" id="cd01891">
    <property type="entry name" value="TypA_BipA"/>
    <property type="match status" value="1"/>
</dbReference>
<dbReference type="InterPro" id="IPR009000">
    <property type="entry name" value="Transl_B-barrel_sf"/>
</dbReference>
<dbReference type="Gene3D" id="3.30.70.870">
    <property type="entry name" value="Elongation Factor G (Translational Gtpase), domain 3"/>
    <property type="match status" value="1"/>
</dbReference>
<dbReference type="InterPro" id="IPR047043">
    <property type="entry name" value="BipA_III"/>
</dbReference>
<dbReference type="InterPro" id="IPR047042">
    <property type="entry name" value="BipA_II"/>
</dbReference>
<gene>
    <name evidence="5" type="primary">typA</name>
    <name evidence="3" type="synonym">bipA</name>
    <name evidence="5" type="ORF">AB0887_01835</name>
</gene>
<dbReference type="NCBIfam" id="TIGR01394">
    <property type="entry name" value="TypA_BipA"/>
    <property type="match status" value="1"/>
</dbReference>
<evidence type="ECO:0000256" key="2">
    <source>
        <dbReference type="ARBA" id="ARBA00023134"/>
    </source>
</evidence>
<dbReference type="InterPro" id="IPR042116">
    <property type="entry name" value="TypA/BipA_C"/>
</dbReference>
<evidence type="ECO:0000313" key="5">
    <source>
        <dbReference type="EMBL" id="MEW2360704.1"/>
    </source>
</evidence>
<dbReference type="InterPro" id="IPR027417">
    <property type="entry name" value="P-loop_NTPase"/>
</dbReference>
<keyword evidence="3" id="KW-0690">Ribosome biogenesis</keyword>
<evidence type="ECO:0000259" key="4">
    <source>
        <dbReference type="PROSITE" id="PS51722"/>
    </source>
</evidence>
<dbReference type="PROSITE" id="PS00301">
    <property type="entry name" value="G_TR_1"/>
    <property type="match status" value="1"/>
</dbReference>
<protein>
    <recommendedName>
        <fullName evidence="3">Large ribosomal subunit assembly factor BipA</fullName>
        <ecNumber evidence="3">3.6.5.-</ecNumber>
    </recommendedName>
    <alternativeName>
        <fullName evidence="3">GTP-binding protein BipA</fullName>
    </alternativeName>
</protein>
<comment type="subunit">
    <text evidence="3">Monomer.</text>
</comment>
<dbReference type="InterPro" id="IPR035647">
    <property type="entry name" value="EFG_III/V"/>
</dbReference>
<dbReference type="EMBL" id="JBEYRS010000001">
    <property type="protein sequence ID" value="MEW2360704.1"/>
    <property type="molecule type" value="Genomic_DNA"/>
</dbReference>
<dbReference type="InterPro" id="IPR004161">
    <property type="entry name" value="EFTu-like_2"/>
</dbReference>
<evidence type="ECO:0000256" key="3">
    <source>
        <dbReference type="HAMAP-Rule" id="MF_00849"/>
    </source>
</evidence>
<dbReference type="InterPro" id="IPR035651">
    <property type="entry name" value="BipA_V"/>
</dbReference>
<keyword evidence="3" id="KW-0820">tRNA-binding</keyword>
<keyword evidence="3" id="KW-0694">RNA-binding</keyword>
<dbReference type="Gene3D" id="3.40.50.300">
    <property type="entry name" value="P-loop containing nucleotide triphosphate hydrolases"/>
    <property type="match status" value="1"/>
</dbReference>
<dbReference type="Pfam" id="PF03144">
    <property type="entry name" value="GTP_EFTU_D2"/>
    <property type="match status" value="1"/>
</dbReference>
<dbReference type="CDD" id="cd03691">
    <property type="entry name" value="BipA_TypA_II"/>
    <property type="match status" value="1"/>
</dbReference>
<feature type="domain" description="Tr-type G" evidence="4">
    <location>
        <begin position="5"/>
        <end position="214"/>
    </location>
</feature>
<proteinExistence type="inferred from homology"/>
<dbReference type="InterPro" id="IPR031157">
    <property type="entry name" value="G_TR_CS"/>
</dbReference>
<dbReference type="Pfam" id="PF21018">
    <property type="entry name" value="BipA_C"/>
    <property type="match status" value="1"/>
</dbReference>
<keyword evidence="2 3" id="KW-0342">GTP-binding</keyword>
<comment type="caution">
    <text evidence="5">The sequence shown here is derived from an EMBL/GenBank/DDBJ whole genome shotgun (WGS) entry which is preliminary data.</text>
</comment>
<comment type="function">
    <text evidence="3">A 50S ribosomal subunit assembly protein with GTPase activity, required for 50S subunit assembly at low temperatures, may also play a role in translation. Binds GTP and analogs. Binds the 70S ribosome between the 30S and 50S subunits, in a similar position as ribosome-bound EF-G; it contacts a number of ribosomal proteins, both rRNAs and the A-site tRNA.</text>
</comment>
<reference evidence="5 6" key="1">
    <citation type="submission" date="2024-06" db="EMBL/GenBank/DDBJ databases">
        <title>The Natural Products Discovery Center: Release of the First 8490 Sequenced Strains for Exploring Actinobacteria Biosynthetic Diversity.</title>
        <authorList>
            <person name="Kalkreuter E."/>
            <person name="Kautsar S.A."/>
            <person name="Yang D."/>
            <person name="Bader C.D."/>
            <person name="Teijaro C.N."/>
            <person name="Fluegel L."/>
            <person name="Davis C.M."/>
            <person name="Simpson J.R."/>
            <person name="Lauterbach L."/>
            <person name="Steele A.D."/>
            <person name="Gui C."/>
            <person name="Meng S."/>
            <person name="Li G."/>
            <person name="Viehrig K."/>
            <person name="Ye F."/>
            <person name="Su P."/>
            <person name="Kiefer A.F."/>
            <person name="Nichols A."/>
            <person name="Cepeda A.J."/>
            <person name="Yan W."/>
            <person name="Fan B."/>
            <person name="Jiang Y."/>
            <person name="Adhikari A."/>
            <person name="Zheng C.-J."/>
            <person name="Schuster L."/>
            <person name="Cowan T.M."/>
            <person name="Smanski M.J."/>
            <person name="Chevrette M.G."/>
            <person name="De Carvalho L.P.S."/>
            <person name="Shen B."/>
        </authorList>
    </citation>
    <scope>NUCLEOTIDE SEQUENCE [LARGE SCALE GENOMIC DNA]</scope>
    <source>
        <strain evidence="5 6">NPDC047833</strain>
    </source>
</reference>
<dbReference type="CDD" id="cd03710">
    <property type="entry name" value="BipA_TypA_C"/>
    <property type="match status" value="1"/>
</dbReference>
<dbReference type="Pfam" id="PF00679">
    <property type="entry name" value="EFG_C"/>
    <property type="match status" value="1"/>
</dbReference>
<evidence type="ECO:0000313" key="6">
    <source>
        <dbReference type="Proteomes" id="UP001553843"/>
    </source>
</evidence>
<dbReference type="PROSITE" id="PS51722">
    <property type="entry name" value="G_TR_2"/>
    <property type="match status" value="1"/>
</dbReference>
<dbReference type="PRINTS" id="PR00315">
    <property type="entry name" value="ELONGATNFCT"/>
</dbReference>
<accession>A0ABV3LMK1</accession>
<dbReference type="SUPFAM" id="SSF52540">
    <property type="entry name" value="P-loop containing nucleoside triphosphate hydrolases"/>
    <property type="match status" value="1"/>
</dbReference>
<dbReference type="Gene3D" id="2.40.50.250">
    <property type="entry name" value="bipa protein"/>
    <property type="match status" value="1"/>
</dbReference>
<dbReference type="InterPro" id="IPR048876">
    <property type="entry name" value="BipA_C"/>
</dbReference>
<dbReference type="PANTHER" id="PTHR42908:SF8">
    <property type="entry name" value="TR-TYPE G DOMAIN-CONTAINING PROTEIN"/>
    <property type="match status" value="1"/>
</dbReference>
<dbReference type="EC" id="3.6.5.-" evidence="3"/>
<dbReference type="Pfam" id="PF00009">
    <property type="entry name" value="GTP_EFTU"/>
    <property type="match status" value="1"/>
</dbReference>
<dbReference type="Gene3D" id="2.40.30.10">
    <property type="entry name" value="Translation factors"/>
    <property type="match status" value="1"/>
</dbReference>
<keyword evidence="3" id="KW-0963">Cytoplasm</keyword>
<keyword evidence="6" id="KW-1185">Reference proteome</keyword>
<dbReference type="SUPFAM" id="SSF50447">
    <property type="entry name" value="Translation proteins"/>
    <property type="match status" value="1"/>
</dbReference>
<dbReference type="InterPro" id="IPR006298">
    <property type="entry name" value="BipA"/>
</dbReference>
<dbReference type="CDD" id="cd16263">
    <property type="entry name" value="BipA_III"/>
    <property type="match status" value="1"/>
</dbReference>
<dbReference type="InterPro" id="IPR000640">
    <property type="entry name" value="EFG_V-like"/>
</dbReference>
<comment type="catalytic activity">
    <reaction evidence="3">
        <text>GTP + H2O = GDP + phosphate + H(+)</text>
        <dbReference type="Rhea" id="RHEA:19669"/>
        <dbReference type="ChEBI" id="CHEBI:15377"/>
        <dbReference type="ChEBI" id="CHEBI:15378"/>
        <dbReference type="ChEBI" id="CHEBI:37565"/>
        <dbReference type="ChEBI" id="CHEBI:43474"/>
        <dbReference type="ChEBI" id="CHEBI:58189"/>
    </reaction>
</comment>
<dbReference type="InterPro" id="IPR000795">
    <property type="entry name" value="T_Tr_GTP-bd_dom"/>
</dbReference>
<evidence type="ECO:0000256" key="1">
    <source>
        <dbReference type="ARBA" id="ARBA00022741"/>
    </source>
</evidence>
<dbReference type="HAMAP" id="MF_00849">
    <property type="entry name" value="BipA"/>
    <property type="match status" value="1"/>
</dbReference>
<comment type="similarity">
    <text evidence="3">Belongs to the TRAFAC class translation factor GTPase superfamily. Classic translation factor GTPase family. BipA subfamily.</text>
</comment>
<name>A0ABV3LMK1_9ACTN</name>
<feature type="binding site" evidence="3">
    <location>
        <begin position="17"/>
        <end position="22"/>
    </location>
    <ligand>
        <name>GTP</name>
        <dbReference type="ChEBI" id="CHEBI:37565"/>
    </ligand>
</feature>
<keyword evidence="3" id="KW-0699">rRNA-binding</keyword>
<keyword evidence="1 3" id="KW-0547">Nucleotide-binding</keyword>
<feature type="binding site" evidence="3">
    <location>
        <begin position="138"/>
        <end position="141"/>
    </location>
    <ligand>
        <name>GTP</name>
        <dbReference type="ChEBI" id="CHEBI:37565"/>
    </ligand>
</feature>
<dbReference type="PANTHER" id="PTHR42908">
    <property type="entry name" value="TRANSLATION ELONGATION FACTOR-RELATED"/>
    <property type="match status" value="1"/>
</dbReference>
<dbReference type="Gene3D" id="3.30.70.240">
    <property type="match status" value="1"/>
</dbReference>
<dbReference type="NCBIfam" id="TIGR00231">
    <property type="entry name" value="small_GTP"/>
    <property type="match status" value="1"/>
</dbReference>